<feature type="domain" description="OTU" evidence="2">
    <location>
        <begin position="12"/>
        <end position="92"/>
    </location>
</feature>
<evidence type="ECO:0000313" key="5">
    <source>
        <dbReference type="Proteomes" id="UP001159428"/>
    </source>
</evidence>
<dbReference type="Pfam" id="PF20209">
    <property type="entry name" value="DUF6570"/>
    <property type="match status" value="1"/>
</dbReference>
<evidence type="ECO:0000259" key="3">
    <source>
        <dbReference type="Pfam" id="PF20209"/>
    </source>
</evidence>
<proteinExistence type="predicted"/>
<dbReference type="EMBL" id="CALNXJ010000004">
    <property type="protein sequence ID" value="CAH3037343.1"/>
    <property type="molecule type" value="Genomic_DNA"/>
</dbReference>
<protein>
    <submittedName>
        <fullName evidence="4">Uncharacterized protein</fullName>
    </submittedName>
</protein>
<dbReference type="CDD" id="cd22758">
    <property type="entry name" value="OTU_232R-like"/>
    <property type="match status" value="1"/>
</dbReference>
<evidence type="ECO:0000313" key="4">
    <source>
        <dbReference type="EMBL" id="CAH3037343.1"/>
    </source>
</evidence>
<feature type="compositionally biased region" description="Basic and acidic residues" evidence="1">
    <location>
        <begin position="170"/>
        <end position="182"/>
    </location>
</feature>
<evidence type="ECO:0000256" key="1">
    <source>
        <dbReference type="SAM" id="MobiDB-lite"/>
    </source>
</evidence>
<dbReference type="AlphaFoldDB" id="A0AAU9VR48"/>
<dbReference type="Proteomes" id="UP001159428">
    <property type="component" value="Unassembled WGS sequence"/>
</dbReference>
<keyword evidence="5" id="KW-1185">Reference proteome</keyword>
<dbReference type="Gene3D" id="3.90.70.80">
    <property type="match status" value="1"/>
</dbReference>
<gene>
    <name evidence="4" type="ORF">PMEA_00021693</name>
</gene>
<organism evidence="4 5">
    <name type="scientific">Pocillopora meandrina</name>
    <dbReference type="NCBI Taxonomy" id="46732"/>
    <lineage>
        <taxon>Eukaryota</taxon>
        <taxon>Metazoa</taxon>
        <taxon>Cnidaria</taxon>
        <taxon>Anthozoa</taxon>
        <taxon>Hexacorallia</taxon>
        <taxon>Scleractinia</taxon>
        <taxon>Astrocoeniina</taxon>
        <taxon>Pocilloporidae</taxon>
        <taxon>Pocillopora</taxon>
    </lineage>
</organism>
<reference evidence="4 5" key="1">
    <citation type="submission" date="2022-05" db="EMBL/GenBank/DDBJ databases">
        <authorList>
            <consortium name="Genoscope - CEA"/>
            <person name="William W."/>
        </authorList>
    </citation>
    <scope>NUCLEOTIDE SEQUENCE [LARGE SCALE GENOMIC DNA]</scope>
</reference>
<feature type="region of interest" description="Disordered" evidence="1">
    <location>
        <begin position="157"/>
        <end position="183"/>
    </location>
</feature>
<accession>A0AAU9VR48</accession>
<comment type="caution">
    <text evidence="4">The sequence shown here is derived from an EMBL/GenBank/DDBJ whole genome shotgun (WGS) entry which is preliminary data.</text>
</comment>
<dbReference type="InterPro" id="IPR046700">
    <property type="entry name" value="DUF6570"/>
</dbReference>
<evidence type="ECO:0000259" key="2">
    <source>
        <dbReference type="Pfam" id="PF02338"/>
    </source>
</evidence>
<dbReference type="Pfam" id="PF02338">
    <property type="entry name" value="OTU"/>
    <property type="match status" value="1"/>
</dbReference>
<name>A0AAU9VR48_9CNID</name>
<sequence>MAGITHLHDYPELYIESVSDDAWENYIKQMSIPGTWCDHLIIQAVANAFNCVIHTTESNANSLQATIITPALQQEIQHTIFIGYINDLYYVSTVTHSNSQNINRLKYLKRKYSVSEYDKESILGKRRAKRLAKRTANYKKKLSEESADKKQERLAKRRANYKKQASQQPVKERQEKLIDSPIHEQTQAKSNIDMFHKSNIYKVYQCSVCQEAWPVKYRPRIANQYQCSRCTNDKQQPKKFSKENDMIPSLVPSQLAGLTQVEEMLIARALPIMRVYIKPGGQRGYSGHCINLPQNVGELAHSLPRYPKDLSVIVVKMKGKDNSFKDVTVRRQNVADALHWLINNNPYYKDIIINDSLNSLPLHGVPQDLLSIETENLENSEASEPDLGPQNEEDSL</sequence>
<feature type="domain" description="DUF6570" evidence="3">
    <location>
        <begin position="234"/>
        <end position="356"/>
    </location>
</feature>
<dbReference type="InterPro" id="IPR003323">
    <property type="entry name" value="OTU_dom"/>
</dbReference>
<feature type="region of interest" description="Disordered" evidence="1">
    <location>
        <begin position="377"/>
        <end position="396"/>
    </location>
</feature>